<dbReference type="InterPro" id="IPR005151">
    <property type="entry name" value="Tail-specific_protease"/>
</dbReference>
<dbReference type="Gene3D" id="3.30.750.44">
    <property type="match status" value="1"/>
</dbReference>
<keyword evidence="3" id="KW-1185">Reference proteome</keyword>
<proteinExistence type="predicted"/>
<dbReference type="Pfam" id="PF03572">
    <property type="entry name" value="Peptidase_S41"/>
    <property type="match status" value="1"/>
</dbReference>
<feature type="domain" description="Tail specific protease" evidence="1">
    <location>
        <begin position="85"/>
        <end position="293"/>
    </location>
</feature>
<organism evidence="2 3">
    <name type="scientific">Roseivirga thermotolerans</name>
    <dbReference type="NCBI Taxonomy" id="1758176"/>
    <lineage>
        <taxon>Bacteria</taxon>
        <taxon>Pseudomonadati</taxon>
        <taxon>Bacteroidota</taxon>
        <taxon>Cytophagia</taxon>
        <taxon>Cytophagales</taxon>
        <taxon>Roseivirgaceae</taxon>
        <taxon>Roseivirga</taxon>
    </lineage>
</organism>
<reference evidence="3" key="1">
    <citation type="journal article" date="2019" name="Int. J. Syst. Evol. Microbiol.">
        <title>The Global Catalogue of Microorganisms (GCM) 10K type strain sequencing project: providing services to taxonomists for standard genome sequencing and annotation.</title>
        <authorList>
            <consortium name="The Broad Institute Genomics Platform"/>
            <consortium name="The Broad Institute Genome Sequencing Center for Infectious Disease"/>
            <person name="Wu L."/>
            <person name="Ma J."/>
        </authorList>
    </citation>
    <scope>NUCLEOTIDE SEQUENCE [LARGE SCALE GENOMIC DNA]</scope>
    <source>
        <strain evidence="3">CGMCC 1.15111</strain>
    </source>
</reference>
<comment type="caution">
    <text evidence="2">The sequence shown here is derived from an EMBL/GenBank/DDBJ whole genome shotgun (WGS) entry which is preliminary data.</text>
</comment>
<accession>A0ABQ3IAK8</accession>
<dbReference type="InterPro" id="IPR029045">
    <property type="entry name" value="ClpP/crotonase-like_dom_sf"/>
</dbReference>
<protein>
    <recommendedName>
        <fullName evidence="1">Tail specific protease domain-containing protein</fullName>
    </recommendedName>
</protein>
<evidence type="ECO:0000313" key="2">
    <source>
        <dbReference type="EMBL" id="GHE76064.1"/>
    </source>
</evidence>
<evidence type="ECO:0000259" key="1">
    <source>
        <dbReference type="SMART" id="SM00245"/>
    </source>
</evidence>
<gene>
    <name evidence="2" type="ORF">GCM10011340_36170</name>
</gene>
<evidence type="ECO:0000313" key="3">
    <source>
        <dbReference type="Proteomes" id="UP000658258"/>
    </source>
</evidence>
<dbReference type="EMBL" id="BNAG01000007">
    <property type="protein sequence ID" value="GHE76064.1"/>
    <property type="molecule type" value="Genomic_DNA"/>
</dbReference>
<dbReference type="SMART" id="SM00245">
    <property type="entry name" value="TSPc"/>
    <property type="match status" value="1"/>
</dbReference>
<dbReference type="PANTHER" id="PTHR11261">
    <property type="entry name" value="INTERPHOTORECEPTOR RETINOID-BINDING PROTEIN"/>
    <property type="match status" value="1"/>
</dbReference>
<dbReference type="Proteomes" id="UP000658258">
    <property type="component" value="Unassembled WGS sequence"/>
</dbReference>
<dbReference type="SUPFAM" id="SSF52096">
    <property type="entry name" value="ClpP/crotonase"/>
    <property type="match status" value="1"/>
</dbReference>
<dbReference type="Gene3D" id="3.90.226.10">
    <property type="entry name" value="2-enoyl-CoA Hydratase, Chain A, domain 1"/>
    <property type="match status" value="1"/>
</dbReference>
<name>A0ABQ3IAK8_9BACT</name>
<sequence length="316" mass="36465">MEEAERSNKELVLRHLYETTKAYYANFDQRPDFEAAYQLAQDELNAQTTESEFFVICSRLLASLEDPHIRLVTPDSTFLTFNYLNYERTVDLARIKNHYLQDLYSENSRAVYGRLEQNIGYLYLPDFTDWTIYNQPPPEIQEAMNALRSTSGLIIDLRNNDGGSAIYAQALAAYFTQNQLLWHQSFNKKGPLPNDFDKAYQWFVNPSIHYYYNKPVIVLTSRYTVSAGERFVLAMKLLENATVIGQRTAGSQGSVRGFEMLNGWWFSLTFEKILDADGHNWDYLGIAPDREINTTLSQFPEGKDPLLDEAIQELGH</sequence>
<dbReference type="CDD" id="cd07563">
    <property type="entry name" value="Peptidase_S41_IRBP"/>
    <property type="match status" value="1"/>
</dbReference>
<dbReference type="PANTHER" id="PTHR11261:SF3">
    <property type="entry name" value="RETINOL-BINDING PROTEIN 3"/>
    <property type="match status" value="1"/>
</dbReference>